<feature type="compositionally biased region" description="Acidic residues" evidence="1">
    <location>
        <begin position="232"/>
        <end position="242"/>
    </location>
</feature>
<evidence type="ECO:0000313" key="3">
    <source>
        <dbReference type="Proteomes" id="UP000712600"/>
    </source>
</evidence>
<dbReference type="Proteomes" id="UP000712600">
    <property type="component" value="Unassembled WGS sequence"/>
</dbReference>
<sequence length="601" mass="67718">MSSRKKTSKRGTSRGSSSEGVHDNDILVPKAELVPHSIYPVDGESADNPPEGYFTCYESFLVCCRLWFPIPEIIVRVLDRFEVSISQLNPTSFQHLIGVVILSYDHGLSLTTDRFEAIFRLQHVSKLHLYRLVPRKYMTVIKGLISNSNSWTKFFFFVRVNAASVEQNCIPLFRSKPNDSPFINPLFSFPKDVIKMRDLRRNGPFFWTFFTPRRVRKALRLVHPNLGVGVDADSDSESDDPAPFDVPAEETNVRSSKGKGIDLGDIEFSIDDSILPGWDLDLAYSDGSGSSEVHILDFDEFFAGLTSSFDPPSSVDELGRSKVVAEGSRIINRFKTEYGSLKEAYSLVGDFRECRGSVGILWKTQTDDFVFKDEMKTMEGGMKDHAHAEALISPNDVRIHRFWDPIPVSLDTEEVTTEVAGDDEEVDCPADAFGVSMSGDFNFDLYGRSQNKILERDSKLAKDHDKAVRRAEKRGRREIVEVMRNPASQFKTEYGSLKEAYSLVGDFRECRGSVGILWKTQTDDLVFKDEMKTMEGGMKDHAHAEALISPNDVRIQRFWDPIPVSLDMEEVTTEVAGDDEEVDCPVDAFGVSMSGDFNFDL</sequence>
<name>A0A8S9REZ5_BRACR</name>
<feature type="compositionally biased region" description="Basic residues" evidence="1">
    <location>
        <begin position="1"/>
        <end position="12"/>
    </location>
</feature>
<reference evidence="2" key="1">
    <citation type="submission" date="2019-12" db="EMBL/GenBank/DDBJ databases">
        <title>Genome sequencing and annotation of Brassica cretica.</title>
        <authorList>
            <person name="Studholme D.J."/>
            <person name="Sarris P."/>
        </authorList>
    </citation>
    <scope>NUCLEOTIDE SEQUENCE</scope>
    <source>
        <strain evidence="2">PFS-109/04</strain>
        <tissue evidence="2">Leaf</tissue>
    </source>
</reference>
<gene>
    <name evidence="2" type="ORF">F2Q69_00058987</name>
</gene>
<dbReference type="EMBL" id="QGKX02000095">
    <property type="protein sequence ID" value="KAF3571443.1"/>
    <property type="molecule type" value="Genomic_DNA"/>
</dbReference>
<feature type="region of interest" description="Disordered" evidence="1">
    <location>
        <begin position="1"/>
        <end position="22"/>
    </location>
</feature>
<dbReference type="PANTHER" id="PTHR31099">
    <property type="entry name" value="OS06G0165300 PROTEIN"/>
    <property type="match status" value="1"/>
</dbReference>
<organism evidence="2 3">
    <name type="scientific">Brassica cretica</name>
    <name type="common">Mustard</name>
    <dbReference type="NCBI Taxonomy" id="69181"/>
    <lineage>
        <taxon>Eukaryota</taxon>
        <taxon>Viridiplantae</taxon>
        <taxon>Streptophyta</taxon>
        <taxon>Embryophyta</taxon>
        <taxon>Tracheophyta</taxon>
        <taxon>Spermatophyta</taxon>
        <taxon>Magnoliopsida</taxon>
        <taxon>eudicotyledons</taxon>
        <taxon>Gunneridae</taxon>
        <taxon>Pentapetalae</taxon>
        <taxon>rosids</taxon>
        <taxon>malvids</taxon>
        <taxon>Brassicales</taxon>
        <taxon>Brassicaceae</taxon>
        <taxon>Brassiceae</taxon>
        <taxon>Brassica</taxon>
    </lineage>
</organism>
<comment type="caution">
    <text evidence="2">The sequence shown here is derived from an EMBL/GenBank/DDBJ whole genome shotgun (WGS) entry which is preliminary data.</text>
</comment>
<proteinExistence type="predicted"/>
<evidence type="ECO:0000313" key="2">
    <source>
        <dbReference type="EMBL" id="KAF3571443.1"/>
    </source>
</evidence>
<dbReference type="PANTHER" id="PTHR31099:SF44">
    <property type="entry name" value="DUF4283 DOMAIN-CONTAINING PROTEIN"/>
    <property type="match status" value="1"/>
</dbReference>
<feature type="region of interest" description="Disordered" evidence="1">
    <location>
        <begin position="230"/>
        <end position="251"/>
    </location>
</feature>
<dbReference type="AlphaFoldDB" id="A0A8S9REZ5"/>
<protein>
    <submittedName>
        <fullName evidence="2">Uncharacterized protein</fullName>
    </submittedName>
</protein>
<accession>A0A8S9REZ5</accession>
<evidence type="ECO:0000256" key="1">
    <source>
        <dbReference type="SAM" id="MobiDB-lite"/>
    </source>
</evidence>